<evidence type="ECO:0000256" key="1">
    <source>
        <dbReference type="SAM" id="MobiDB-lite"/>
    </source>
</evidence>
<dbReference type="EMBL" id="BDOQ01000001">
    <property type="protein sequence ID" value="GBG12559.1"/>
    <property type="molecule type" value="Genomic_DNA"/>
</dbReference>
<protein>
    <submittedName>
        <fullName evidence="2">Cysteine desulfurase IscS</fullName>
    </submittedName>
</protein>
<dbReference type="Proteomes" id="UP000245081">
    <property type="component" value="Unassembled WGS sequence"/>
</dbReference>
<accession>A0A2R5F326</accession>
<dbReference type="RefSeq" id="WP_109013791.1">
    <property type="nucleotide sequence ID" value="NZ_BDOQ01000001.1"/>
</dbReference>
<gene>
    <name evidence="2" type="ORF">NMK_0090</name>
</gene>
<reference evidence="2 3" key="1">
    <citation type="journal article" date="2018" name="Environ. Microbiol.">
        <title>Isolation and genomic characterization of Novimethylophilus kurashikiensis gen. nov. sp. nov., a new lanthanide-dependent methylotrophic species of Methylophilaceae.</title>
        <authorList>
            <person name="Lv H."/>
            <person name="Sahin N."/>
            <person name="Tani A."/>
        </authorList>
    </citation>
    <scope>NUCLEOTIDE SEQUENCE [LARGE SCALE GENOMIC DNA]</scope>
    <source>
        <strain evidence="2 3">La2-4</strain>
    </source>
</reference>
<proteinExistence type="predicted"/>
<sequence>MAVSGVTLSAGAIGAYAAQAQGGTVRQNGGDSSTQTGSSTSFIVRLSPQAQIKSSLEDLQAKAQALQNFSKSPNLQDFKIAVQGVVSAINAVRQSADIKQSDFVAQQKAQSVTQSVFGDNGENKSTLQKAGLQVQENGQFSINQNTLDSALANNREGTVSAFTQLASRAESAAGKQPGIIGNNDRKTENLSASNANNSSNSDEARLAAQKRAQALADQLALASGYAARNAVASYSSINSL</sequence>
<name>A0A2R5F326_9PROT</name>
<evidence type="ECO:0000313" key="3">
    <source>
        <dbReference type="Proteomes" id="UP000245081"/>
    </source>
</evidence>
<evidence type="ECO:0000313" key="2">
    <source>
        <dbReference type="EMBL" id="GBG12559.1"/>
    </source>
</evidence>
<comment type="caution">
    <text evidence="2">The sequence shown here is derived from an EMBL/GenBank/DDBJ whole genome shotgun (WGS) entry which is preliminary data.</text>
</comment>
<keyword evidence="3" id="KW-1185">Reference proteome</keyword>
<feature type="compositionally biased region" description="Low complexity" evidence="1">
    <location>
        <begin position="189"/>
        <end position="206"/>
    </location>
</feature>
<dbReference type="AlphaFoldDB" id="A0A2R5F326"/>
<organism evidence="2 3">
    <name type="scientific">Novimethylophilus kurashikiensis</name>
    <dbReference type="NCBI Taxonomy" id="1825523"/>
    <lineage>
        <taxon>Bacteria</taxon>
        <taxon>Pseudomonadati</taxon>
        <taxon>Pseudomonadota</taxon>
        <taxon>Betaproteobacteria</taxon>
        <taxon>Nitrosomonadales</taxon>
        <taxon>Methylophilaceae</taxon>
        <taxon>Novimethylophilus</taxon>
    </lineage>
</organism>
<feature type="region of interest" description="Disordered" evidence="1">
    <location>
        <begin position="173"/>
        <end position="206"/>
    </location>
</feature>